<keyword evidence="2" id="KW-1185">Reference proteome</keyword>
<organism evidence="1 2">
    <name type="scientific">Leptothrix discophora</name>
    <dbReference type="NCBI Taxonomy" id="89"/>
    <lineage>
        <taxon>Bacteria</taxon>
        <taxon>Pseudomonadati</taxon>
        <taxon>Pseudomonadota</taxon>
        <taxon>Betaproteobacteria</taxon>
        <taxon>Burkholderiales</taxon>
        <taxon>Sphaerotilaceae</taxon>
        <taxon>Leptothrix</taxon>
    </lineage>
</organism>
<sequence length="321" mass="33335">MPRYVKNMVILAKLEATAGTDAAPTGAADAVLIADSVTITPLETKLVDRKLYLPYFGGSMQLLGSYNAKIAFSVELAGSGAAGTAPAWGDLVMACAASEAVLATPARVEYSPASTGLKTLTLCGHDDGVLHKLTGAMGTCKLSAKVGEVPRLQFEFTGVYNTATATANPTATLTAWKVPPVVNKASVVDITLGCTYAAGALTGGTRFNSTGIEIDLGNKLAFMQFLSEERVDITDRDCSAKFELELTAAQEVAALADIIANTTTSLGITLGTAAGNKHILHAPLIQRTGITKADKDGVRLVAFDAKLLPSSGNDDLRIVSL</sequence>
<evidence type="ECO:0000313" key="1">
    <source>
        <dbReference type="EMBL" id="MDP4300343.1"/>
    </source>
</evidence>
<accession>A0ABT9G1I3</accession>
<protein>
    <recommendedName>
        <fullName evidence="3">Tail protein</fullName>
    </recommendedName>
</protein>
<gene>
    <name evidence="1" type="ORF">Q8X39_06810</name>
</gene>
<proteinExistence type="predicted"/>
<evidence type="ECO:0000313" key="2">
    <source>
        <dbReference type="Proteomes" id="UP001235760"/>
    </source>
</evidence>
<dbReference type="RefSeq" id="WP_305748904.1">
    <property type="nucleotide sequence ID" value="NZ_JAUZEE010000003.1"/>
</dbReference>
<evidence type="ECO:0008006" key="3">
    <source>
        <dbReference type="Google" id="ProtNLM"/>
    </source>
</evidence>
<reference evidence="1 2" key="1">
    <citation type="submission" date="2023-08" db="EMBL/GenBank/DDBJ databases">
        <authorList>
            <person name="Roldan D.M."/>
            <person name="Menes R.J."/>
        </authorList>
    </citation>
    <scope>NUCLEOTIDE SEQUENCE [LARGE SCALE GENOMIC DNA]</scope>
    <source>
        <strain evidence="1 2">CCM 2812</strain>
    </source>
</reference>
<name>A0ABT9G1I3_LEPDI</name>
<comment type="caution">
    <text evidence="1">The sequence shown here is derived from an EMBL/GenBank/DDBJ whole genome shotgun (WGS) entry which is preliminary data.</text>
</comment>
<dbReference type="Proteomes" id="UP001235760">
    <property type="component" value="Unassembled WGS sequence"/>
</dbReference>
<dbReference type="EMBL" id="JAUZEE010000003">
    <property type="protein sequence ID" value="MDP4300343.1"/>
    <property type="molecule type" value="Genomic_DNA"/>
</dbReference>